<sequence length="299" mass="33671">MTGRTESGAGQMANAEREERPERPAESDGTAHLFKALGKQIKVLRERAGMSQKDLGLAAHCGEDLISAMERGVRTPQPEFLIRVDPLLGACGVLCAAVDEVREALTRARTRHPDWFRNYARVEAEALALHDYSNQAVPGLLQTEAYARALFTQRRPLLDEETIEKRVADRLDRQRIFDRWPPPTMTYVLEEVVLQRPLGGRAAHREQLAHLLQVGRMRTVSLQIMPTATEEHPSLGSSFIVLTPKGRQEVAYTETYGYPRLITAPEEVRVFSERYGNIRSQALTNRESLTLIEKMLGDS</sequence>
<comment type="caution">
    <text evidence="3">The sequence shown here is derived from an EMBL/GenBank/DDBJ whole genome shotgun (WGS) entry which is preliminary data.</text>
</comment>
<dbReference type="SMART" id="SM00530">
    <property type="entry name" value="HTH_XRE"/>
    <property type="match status" value="1"/>
</dbReference>
<evidence type="ECO:0000256" key="1">
    <source>
        <dbReference type="SAM" id="MobiDB-lite"/>
    </source>
</evidence>
<organism evidence="3 4">
    <name type="scientific">Streptomyces gelaticus</name>
    <dbReference type="NCBI Taxonomy" id="285446"/>
    <lineage>
        <taxon>Bacteria</taxon>
        <taxon>Bacillati</taxon>
        <taxon>Actinomycetota</taxon>
        <taxon>Actinomycetes</taxon>
        <taxon>Kitasatosporales</taxon>
        <taxon>Streptomycetaceae</taxon>
        <taxon>Streptomyces</taxon>
    </lineage>
</organism>
<dbReference type="Gene3D" id="1.10.260.40">
    <property type="entry name" value="lambda repressor-like DNA-binding domains"/>
    <property type="match status" value="1"/>
</dbReference>
<dbReference type="Proteomes" id="UP000660675">
    <property type="component" value="Unassembled WGS sequence"/>
</dbReference>
<evidence type="ECO:0000313" key="4">
    <source>
        <dbReference type="Proteomes" id="UP000660675"/>
    </source>
</evidence>
<feature type="region of interest" description="Disordered" evidence="1">
    <location>
        <begin position="1"/>
        <end position="29"/>
    </location>
</feature>
<accession>A0ABQ2W1X9</accession>
<gene>
    <name evidence="3" type="ORF">GCM10015535_43420</name>
</gene>
<reference evidence="4" key="1">
    <citation type="journal article" date="2019" name="Int. J. Syst. Evol. Microbiol.">
        <title>The Global Catalogue of Microorganisms (GCM) 10K type strain sequencing project: providing services to taxonomists for standard genome sequencing and annotation.</title>
        <authorList>
            <consortium name="The Broad Institute Genomics Platform"/>
            <consortium name="The Broad Institute Genome Sequencing Center for Infectious Disease"/>
            <person name="Wu L."/>
            <person name="Ma J."/>
        </authorList>
    </citation>
    <scope>NUCLEOTIDE SEQUENCE [LARGE SCALE GENOMIC DNA]</scope>
    <source>
        <strain evidence="4">JCM 4376</strain>
    </source>
</reference>
<feature type="compositionally biased region" description="Basic and acidic residues" evidence="1">
    <location>
        <begin position="15"/>
        <end position="26"/>
    </location>
</feature>
<dbReference type="Pfam" id="PF13560">
    <property type="entry name" value="HTH_31"/>
    <property type="match status" value="1"/>
</dbReference>
<proteinExistence type="predicted"/>
<evidence type="ECO:0000259" key="2">
    <source>
        <dbReference type="PROSITE" id="PS50943"/>
    </source>
</evidence>
<feature type="domain" description="HTH cro/C1-type" evidence="2">
    <location>
        <begin position="41"/>
        <end position="84"/>
    </location>
</feature>
<evidence type="ECO:0000313" key="3">
    <source>
        <dbReference type="EMBL" id="GGV89519.1"/>
    </source>
</evidence>
<dbReference type="InterPro" id="IPR043917">
    <property type="entry name" value="DUF5753"/>
</dbReference>
<dbReference type="SUPFAM" id="SSF47413">
    <property type="entry name" value="lambda repressor-like DNA-binding domains"/>
    <property type="match status" value="1"/>
</dbReference>
<dbReference type="Pfam" id="PF19054">
    <property type="entry name" value="DUF5753"/>
    <property type="match status" value="1"/>
</dbReference>
<name>A0ABQ2W1X9_9ACTN</name>
<dbReference type="InterPro" id="IPR001387">
    <property type="entry name" value="Cro/C1-type_HTH"/>
</dbReference>
<dbReference type="CDD" id="cd00093">
    <property type="entry name" value="HTH_XRE"/>
    <property type="match status" value="1"/>
</dbReference>
<dbReference type="EMBL" id="BMTF01000015">
    <property type="protein sequence ID" value="GGV89519.1"/>
    <property type="molecule type" value="Genomic_DNA"/>
</dbReference>
<keyword evidence="4" id="KW-1185">Reference proteome</keyword>
<dbReference type="InterPro" id="IPR010982">
    <property type="entry name" value="Lambda_DNA-bd_dom_sf"/>
</dbReference>
<dbReference type="PROSITE" id="PS50943">
    <property type="entry name" value="HTH_CROC1"/>
    <property type="match status" value="1"/>
</dbReference>
<protein>
    <submittedName>
        <fullName evidence="3">Transcriptional regulator</fullName>
    </submittedName>
</protein>